<proteinExistence type="predicted"/>
<name>A0AAD5R830_PARTN</name>
<accession>A0AAD5R830</accession>
<evidence type="ECO:0000313" key="2">
    <source>
        <dbReference type="EMBL" id="KAJ1371457.1"/>
    </source>
</evidence>
<dbReference type="EMBL" id="JAHQIW010006984">
    <property type="protein sequence ID" value="KAJ1371457.1"/>
    <property type="molecule type" value="Genomic_DNA"/>
</dbReference>
<organism evidence="2 3">
    <name type="scientific">Parelaphostrongylus tenuis</name>
    <name type="common">Meningeal worm</name>
    <dbReference type="NCBI Taxonomy" id="148309"/>
    <lineage>
        <taxon>Eukaryota</taxon>
        <taxon>Metazoa</taxon>
        <taxon>Ecdysozoa</taxon>
        <taxon>Nematoda</taxon>
        <taxon>Chromadorea</taxon>
        <taxon>Rhabditida</taxon>
        <taxon>Rhabditina</taxon>
        <taxon>Rhabditomorpha</taxon>
        <taxon>Strongyloidea</taxon>
        <taxon>Metastrongylidae</taxon>
        <taxon>Parelaphostrongylus</taxon>
    </lineage>
</organism>
<comment type="caution">
    <text evidence="2">The sequence shown here is derived from an EMBL/GenBank/DDBJ whole genome shotgun (WGS) entry which is preliminary data.</text>
</comment>
<evidence type="ECO:0000256" key="1">
    <source>
        <dbReference type="SAM" id="MobiDB-lite"/>
    </source>
</evidence>
<feature type="region of interest" description="Disordered" evidence="1">
    <location>
        <begin position="1"/>
        <end position="35"/>
    </location>
</feature>
<dbReference type="Proteomes" id="UP001196413">
    <property type="component" value="Unassembled WGS sequence"/>
</dbReference>
<dbReference type="AlphaFoldDB" id="A0AAD5R830"/>
<evidence type="ECO:0000313" key="3">
    <source>
        <dbReference type="Proteomes" id="UP001196413"/>
    </source>
</evidence>
<reference evidence="2" key="1">
    <citation type="submission" date="2021-06" db="EMBL/GenBank/DDBJ databases">
        <title>Parelaphostrongylus tenuis whole genome reference sequence.</title>
        <authorList>
            <person name="Garwood T.J."/>
            <person name="Larsen P.A."/>
            <person name="Fountain-Jones N.M."/>
            <person name="Garbe J.R."/>
            <person name="Macchietto M.G."/>
            <person name="Kania S.A."/>
            <person name="Gerhold R.W."/>
            <person name="Richards J.E."/>
            <person name="Wolf T.M."/>
        </authorList>
    </citation>
    <scope>NUCLEOTIDE SEQUENCE</scope>
    <source>
        <strain evidence="2">MNPRO001-30</strain>
        <tissue evidence="2">Meninges</tissue>
    </source>
</reference>
<sequence>MAPKGASRLYSGLSTDNSRANKGHRQRPFVTGHSTKPKYVCSPPVPDPFTIRAVSSALSVGLFSSISSTFPTMEMCSVVDTTPNKSSLDVHGATSSYLAKNVLKPRDERGTTTTFCAQIAPRSWEVRNICKGITSPFA</sequence>
<gene>
    <name evidence="2" type="ORF">KIN20_033413</name>
</gene>
<keyword evidence="3" id="KW-1185">Reference proteome</keyword>
<protein>
    <submittedName>
        <fullName evidence="2">Uncharacterized protein</fullName>
    </submittedName>
</protein>